<keyword evidence="3" id="KW-0808">Transferase</keyword>
<organism evidence="6 7">
    <name type="scientific">Sphingobacterium spiritivorum ATCC 33861</name>
    <dbReference type="NCBI Taxonomy" id="525373"/>
    <lineage>
        <taxon>Bacteria</taxon>
        <taxon>Pseudomonadati</taxon>
        <taxon>Bacteroidota</taxon>
        <taxon>Sphingobacteriia</taxon>
        <taxon>Sphingobacteriales</taxon>
        <taxon>Sphingobacteriaceae</taxon>
        <taxon>Sphingobacterium</taxon>
    </lineage>
</organism>
<evidence type="ECO:0000313" key="7">
    <source>
        <dbReference type="Proteomes" id="UP000006258"/>
    </source>
</evidence>
<evidence type="ECO:0000256" key="4">
    <source>
        <dbReference type="RuleBase" id="RU362026"/>
    </source>
</evidence>
<dbReference type="AlphaFoldDB" id="D7VN86"/>
<protein>
    <recommendedName>
        <fullName evidence="4">Methyltransferase</fullName>
        <ecNumber evidence="4">2.1.1.-</ecNumber>
    </recommendedName>
</protein>
<dbReference type="InterPro" id="IPR002941">
    <property type="entry name" value="DNA_methylase_N4/N6"/>
</dbReference>
<dbReference type="Gene3D" id="3.40.50.150">
    <property type="entry name" value="Vaccinia Virus protein VP39"/>
    <property type="match status" value="1"/>
</dbReference>
<dbReference type="SUPFAM" id="SSF53335">
    <property type="entry name" value="S-adenosyl-L-methionine-dependent methyltransferases"/>
    <property type="match status" value="1"/>
</dbReference>
<proteinExistence type="inferred from homology"/>
<dbReference type="EC" id="2.1.1.-" evidence="4"/>
<dbReference type="InterPro" id="IPR001091">
    <property type="entry name" value="RM_Methyltransferase"/>
</dbReference>
<dbReference type="eggNOG" id="COG0863">
    <property type="taxonomic scope" value="Bacteria"/>
</dbReference>
<dbReference type="PRINTS" id="PR00508">
    <property type="entry name" value="S21N4MTFRASE"/>
</dbReference>
<name>D7VN86_SPHSI</name>
<dbReference type="InterPro" id="IPR002052">
    <property type="entry name" value="DNA_methylase_N6_adenine_CS"/>
</dbReference>
<evidence type="ECO:0000256" key="1">
    <source>
        <dbReference type="ARBA" id="ARBA00006594"/>
    </source>
</evidence>
<dbReference type="Pfam" id="PF01555">
    <property type="entry name" value="N6_N4_Mtase"/>
    <property type="match status" value="1"/>
</dbReference>
<dbReference type="InterPro" id="IPR029063">
    <property type="entry name" value="SAM-dependent_MTases_sf"/>
</dbReference>
<gene>
    <name evidence="6" type="ORF">HMPREF0766_12456</name>
</gene>
<accession>D7VN86</accession>
<comment type="caution">
    <text evidence="6">The sequence shown here is derived from an EMBL/GenBank/DDBJ whole genome shotgun (WGS) entry which is preliminary data.</text>
</comment>
<dbReference type="HOGENOM" id="CLU_024927_6_0_10"/>
<evidence type="ECO:0000256" key="3">
    <source>
        <dbReference type="ARBA" id="ARBA00022679"/>
    </source>
</evidence>
<dbReference type="Proteomes" id="UP000006258">
    <property type="component" value="Unassembled WGS sequence"/>
</dbReference>
<reference evidence="6" key="1">
    <citation type="submission" date="2010-07" db="EMBL/GenBank/DDBJ databases">
        <authorList>
            <person name="Muzny D."/>
            <person name="Qin X."/>
            <person name="Buhay C."/>
            <person name="Dugan-Rocha S."/>
            <person name="Ding Y."/>
            <person name="Chen G."/>
            <person name="Hawes A."/>
            <person name="Holder M."/>
            <person name="Jhangiani S."/>
            <person name="Johnson A."/>
            <person name="Khan Z."/>
            <person name="Li Z."/>
            <person name="Liu W."/>
            <person name="Liu X."/>
            <person name="Perez L."/>
            <person name="Shen H."/>
            <person name="Wang Q."/>
            <person name="Watt J."/>
            <person name="Xi L."/>
            <person name="Xin Y."/>
            <person name="Zhou J."/>
            <person name="Deng J."/>
            <person name="Jiang H."/>
            <person name="Liu Y."/>
            <person name="Qu J."/>
            <person name="Song X.-Z."/>
            <person name="Zhang L."/>
            <person name="Villasana D."/>
            <person name="Johnson A."/>
            <person name="Liu J."/>
            <person name="Liyanage D."/>
            <person name="Lorensuhewa L."/>
            <person name="Robinson T."/>
            <person name="Song A."/>
            <person name="Song B.-B."/>
            <person name="Dinh H."/>
            <person name="Thornton R."/>
            <person name="Coyle M."/>
            <person name="Francisco L."/>
            <person name="Jackson L."/>
            <person name="Javaid M."/>
            <person name="Korchina V."/>
            <person name="Kovar C."/>
            <person name="Mata R."/>
            <person name="Mathew T."/>
            <person name="Ngo R."/>
            <person name="Nguyen L."/>
            <person name="Nguyen N."/>
            <person name="Okwuonu G."/>
            <person name="Ongeri F."/>
            <person name="Pham C."/>
            <person name="Simmons D."/>
            <person name="Wilczek-Boney K."/>
            <person name="Hale W."/>
            <person name="Jakkamsetti A."/>
            <person name="Pham P."/>
            <person name="Ruth R."/>
            <person name="San Lucas F."/>
            <person name="Warren J."/>
            <person name="Zhang J."/>
            <person name="Zhao Z."/>
            <person name="Zhou C."/>
            <person name="Zhu D."/>
            <person name="Lee S."/>
            <person name="Bess C."/>
            <person name="Blankenburg K."/>
            <person name="Forbes L."/>
            <person name="Fu Q."/>
            <person name="Gubbala S."/>
            <person name="Hirani K."/>
            <person name="Jayaseelan J.C."/>
            <person name="Lara F."/>
            <person name="Munidasa M."/>
            <person name="Palculict T."/>
            <person name="Patil S."/>
            <person name="Pu L.-L."/>
            <person name="Saada N."/>
            <person name="Tang L."/>
            <person name="Weissenberger G."/>
            <person name="Zhu Y."/>
            <person name="Hemphill L."/>
            <person name="Shang Y."/>
            <person name="Youmans B."/>
            <person name="Ayvaz T."/>
            <person name="Ross M."/>
            <person name="Santibanez J."/>
            <person name="Aqrawi P."/>
            <person name="Gross S."/>
            <person name="Joshi V."/>
            <person name="Fowler G."/>
            <person name="Nazareth L."/>
            <person name="Reid J."/>
            <person name="Worley K."/>
            <person name="Petrosino J."/>
            <person name="Highlander S."/>
            <person name="Gibbs R."/>
        </authorList>
    </citation>
    <scope>NUCLEOTIDE SEQUENCE [LARGE SCALE GENOMIC DNA]</scope>
    <source>
        <strain evidence="6">ATCC 33861</strain>
    </source>
</reference>
<dbReference type="STRING" id="525373.HMPREF0766_12456"/>
<evidence type="ECO:0000259" key="5">
    <source>
        <dbReference type="Pfam" id="PF01555"/>
    </source>
</evidence>
<evidence type="ECO:0000313" key="6">
    <source>
        <dbReference type="EMBL" id="EFK57383.1"/>
    </source>
</evidence>
<dbReference type="GO" id="GO:0003677">
    <property type="term" value="F:DNA binding"/>
    <property type="evidence" value="ECO:0007669"/>
    <property type="project" value="InterPro"/>
</dbReference>
<evidence type="ECO:0000256" key="2">
    <source>
        <dbReference type="ARBA" id="ARBA00022603"/>
    </source>
</evidence>
<dbReference type="GO" id="GO:0032259">
    <property type="term" value="P:methylation"/>
    <property type="evidence" value="ECO:0007669"/>
    <property type="project" value="UniProtKB-KW"/>
</dbReference>
<feature type="domain" description="DNA methylase N-4/N-6" evidence="5">
    <location>
        <begin position="75"/>
        <end position="202"/>
    </location>
</feature>
<comment type="similarity">
    <text evidence="1 4">Belongs to the N(4)/N(6)-methyltransferase family.</text>
</comment>
<dbReference type="GO" id="GO:0008170">
    <property type="term" value="F:N-methyltransferase activity"/>
    <property type="evidence" value="ECO:0007669"/>
    <property type="project" value="InterPro"/>
</dbReference>
<dbReference type="PROSITE" id="PS00092">
    <property type="entry name" value="N6_MTASE"/>
    <property type="match status" value="1"/>
</dbReference>
<dbReference type="GeneID" id="95427947"/>
<sequence length="216" mass="25380">MMNLTDKLTITNEDNMVMMSRYPEKYFDLAIVDPPYGIGPDWKKRKNTADKYKGSYQNESIPDEKYFNELIRVSKNWIVWGWNYYTQFFPPTNYLIVWDKKMSDKTSFSSQVEIAATSIKIPAAIYRHSWDGARKESETGIDKIHPHQKPVALYKWLLDKYAKPGYKIIDTHFGSGSIAIACHDYGYELTACELDQEYYQSAIDRIRRHTNQLQLF</sequence>
<dbReference type="RefSeq" id="WP_002993000.1">
    <property type="nucleotide sequence ID" value="NZ_GL379770.1"/>
</dbReference>
<keyword evidence="2" id="KW-0489">Methyltransferase</keyword>
<keyword evidence="7" id="KW-1185">Reference proteome</keyword>
<dbReference type="EMBL" id="ACHA02000011">
    <property type="protein sequence ID" value="EFK57383.1"/>
    <property type="molecule type" value="Genomic_DNA"/>
</dbReference>